<evidence type="ECO:0000256" key="1">
    <source>
        <dbReference type="ARBA" id="ARBA00004123"/>
    </source>
</evidence>
<dbReference type="EMBL" id="LT550334">
    <property type="protein sequence ID" value="SAL95500.1"/>
    <property type="molecule type" value="Genomic_DNA"/>
</dbReference>
<accession>A0A163IV29</accession>
<dbReference type="InterPro" id="IPR001126">
    <property type="entry name" value="UmuC"/>
</dbReference>
<dbReference type="FunCoup" id="A0A163IV29">
    <property type="interactions" value="274"/>
</dbReference>
<dbReference type="InterPro" id="IPR052230">
    <property type="entry name" value="DNA_polymerase_eta"/>
</dbReference>
<dbReference type="Gene3D" id="1.10.150.20">
    <property type="entry name" value="5' to 3' exonuclease, C-terminal subdomain"/>
    <property type="match status" value="1"/>
</dbReference>
<gene>
    <name evidence="13" type="primary">ABSGL_00829.1 scaffold 958</name>
</gene>
<dbReference type="Pfam" id="PF11799">
    <property type="entry name" value="IMS_C"/>
    <property type="match status" value="1"/>
</dbReference>
<dbReference type="Pfam" id="PF18439">
    <property type="entry name" value="zf_UBZ"/>
    <property type="match status" value="1"/>
</dbReference>
<dbReference type="FunFam" id="1.10.150.20:FF:000014">
    <property type="entry name" value="Polymerase (DNA directed), eta"/>
    <property type="match status" value="1"/>
</dbReference>
<feature type="region of interest" description="Disordered" evidence="10">
    <location>
        <begin position="531"/>
        <end position="559"/>
    </location>
</feature>
<dbReference type="GO" id="GO:0005634">
    <property type="term" value="C:nucleus"/>
    <property type="evidence" value="ECO:0007669"/>
    <property type="project" value="UniProtKB-SubCell"/>
</dbReference>
<evidence type="ECO:0000256" key="4">
    <source>
        <dbReference type="ARBA" id="ARBA00022763"/>
    </source>
</evidence>
<keyword evidence="14" id="KW-1185">Reference proteome</keyword>
<evidence type="ECO:0000259" key="11">
    <source>
        <dbReference type="PROSITE" id="PS50173"/>
    </source>
</evidence>
<dbReference type="SUPFAM" id="SSF100879">
    <property type="entry name" value="Lesion bypass DNA polymerase (Y-family), little finger domain"/>
    <property type="match status" value="1"/>
</dbReference>
<dbReference type="FunFam" id="3.40.1170.60:FF:000008">
    <property type="entry name" value="DNA polymerase eta subunit"/>
    <property type="match status" value="1"/>
</dbReference>
<dbReference type="PROSITE" id="PS51907">
    <property type="entry name" value="ZF_UBZ3"/>
    <property type="match status" value="1"/>
</dbReference>
<dbReference type="OMA" id="QVEQIRC"/>
<dbReference type="STRING" id="4829.A0A163IV29"/>
<dbReference type="GO" id="GO:0006281">
    <property type="term" value="P:DNA repair"/>
    <property type="evidence" value="ECO:0007669"/>
    <property type="project" value="UniProtKB-KW"/>
</dbReference>
<feature type="domain" description="UmuC" evidence="11">
    <location>
        <begin position="29"/>
        <end position="282"/>
    </location>
</feature>
<dbReference type="OrthoDB" id="5723at2759"/>
<dbReference type="InterPro" id="IPR041298">
    <property type="entry name" value="UBZ3"/>
</dbReference>
<sequence length="559" mass="63084">MAQLPECLSDSKCIIHIDLEEVRLGLDPSKPVAVQQWANLIAVNYAARAYGVNRMCSAEEAKRLCPDITLVHVATYAPNETQAQYHANPSIATHKTALDVYHSAGKRIFQIFKQHCPLVQKLGSDEAFLDITAEVNTHLSESFIPAHPVLLDDKGLPVARVDDFVLDWTTLNHVVPSAEENEHRDGLVEGSTPGGAVEDLSYCDPTTWFDIQLLVASQMAAKIRKHIYDELHYTCSAGIAHSKVLAKLGSSRNKPNKQTVIRHHIASQFMKDIPFNKIRNLGGKFGQRVETRYKIQTAGDMWQYPLEELQTHFGESSGLWLYNIVRGIDLEEGKHIKVILIKAPKTLSASKNIRPPLQTEQELAPWYAVLSGELQARLMRNWKEHQTWPKTLFISYRNNKHATNRSRSCPMLHQSDLMTPDKLQHKVTTMFADVLHDIFPCTLLAIYATGLTPDASVTNHTINRFFNTSTMAAAGPSVTKPTEQHKKTTTIKDFLTSPLNDDTTTWTCDRCQKSIPIEKVDEHTDYHYALDLDTRQVTPPPPKKRPKRSFFDPYSPLNP</sequence>
<comment type="subcellular location">
    <subcellularLocation>
        <location evidence="1">Nucleus</location>
    </subcellularLocation>
</comment>
<evidence type="ECO:0000313" key="13">
    <source>
        <dbReference type="EMBL" id="SAL95500.1"/>
    </source>
</evidence>
<dbReference type="GO" id="GO:0009314">
    <property type="term" value="P:response to radiation"/>
    <property type="evidence" value="ECO:0007669"/>
    <property type="project" value="TreeGrafter"/>
</dbReference>
<reference evidence="13" key="1">
    <citation type="submission" date="2016-04" db="EMBL/GenBank/DDBJ databases">
        <authorList>
            <person name="Evans L.H."/>
            <person name="Alamgir A."/>
            <person name="Owens N."/>
            <person name="Weber N.D."/>
            <person name="Virtaneva K."/>
            <person name="Barbian K."/>
            <person name="Babar A."/>
            <person name="Rosenke K."/>
        </authorList>
    </citation>
    <scope>NUCLEOTIDE SEQUENCE [LARGE SCALE GENOMIC DNA]</scope>
    <source>
        <strain evidence="13">CBS 101.48</strain>
    </source>
</reference>
<dbReference type="Pfam" id="PF00817">
    <property type="entry name" value="IMS"/>
    <property type="match status" value="1"/>
</dbReference>
<dbReference type="GO" id="GO:0035861">
    <property type="term" value="C:site of double-strand break"/>
    <property type="evidence" value="ECO:0007669"/>
    <property type="project" value="TreeGrafter"/>
</dbReference>
<protein>
    <recommendedName>
        <fullName evidence="9">DNA polymerase eta</fullName>
    </recommendedName>
</protein>
<feature type="domain" description="UBZ3-type" evidence="12">
    <location>
        <begin position="501"/>
        <end position="535"/>
    </location>
</feature>
<keyword evidence="8" id="KW-0539">Nucleus</keyword>
<evidence type="ECO:0000259" key="12">
    <source>
        <dbReference type="PROSITE" id="PS51907"/>
    </source>
</evidence>
<dbReference type="PROSITE" id="PS50173">
    <property type="entry name" value="UMUC"/>
    <property type="match status" value="1"/>
</dbReference>
<dbReference type="GO" id="GO:0008270">
    <property type="term" value="F:zinc ion binding"/>
    <property type="evidence" value="ECO:0007669"/>
    <property type="project" value="UniProtKB-KW"/>
</dbReference>
<dbReference type="GO" id="GO:0003887">
    <property type="term" value="F:DNA-directed DNA polymerase activity"/>
    <property type="evidence" value="ECO:0007669"/>
    <property type="project" value="TreeGrafter"/>
</dbReference>
<dbReference type="Gene3D" id="3.30.70.270">
    <property type="match status" value="1"/>
</dbReference>
<keyword evidence="4" id="KW-0227">DNA damage</keyword>
<dbReference type="Proteomes" id="UP000078561">
    <property type="component" value="Unassembled WGS sequence"/>
</dbReference>
<keyword evidence="7" id="KW-0234">DNA repair</keyword>
<dbReference type="GO" id="GO:0042276">
    <property type="term" value="P:error-prone translesion synthesis"/>
    <property type="evidence" value="ECO:0007669"/>
    <property type="project" value="TreeGrafter"/>
</dbReference>
<dbReference type="InParanoid" id="A0A163IV29"/>
<dbReference type="Gene3D" id="3.30.1490.100">
    <property type="entry name" value="DNA polymerase, Y-family, little finger domain"/>
    <property type="match status" value="1"/>
</dbReference>
<dbReference type="AlphaFoldDB" id="A0A163IV29"/>
<keyword evidence="3" id="KW-0479">Metal-binding</keyword>
<dbReference type="GO" id="GO:0007064">
    <property type="term" value="P:mitotic sister chromatid cohesion"/>
    <property type="evidence" value="ECO:0007669"/>
    <property type="project" value="UniProtKB-ARBA"/>
</dbReference>
<keyword evidence="2" id="KW-0808">Transferase</keyword>
<dbReference type="SUPFAM" id="SSF56672">
    <property type="entry name" value="DNA/RNA polymerases"/>
    <property type="match status" value="1"/>
</dbReference>
<evidence type="ECO:0000256" key="7">
    <source>
        <dbReference type="ARBA" id="ARBA00023204"/>
    </source>
</evidence>
<evidence type="ECO:0000256" key="9">
    <source>
        <dbReference type="ARBA" id="ARBA00044975"/>
    </source>
</evidence>
<dbReference type="PANTHER" id="PTHR45873:SF1">
    <property type="entry name" value="DNA POLYMERASE ETA"/>
    <property type="match status" value="1"/>
</dbReference>
<dbReference type="GO" id="GO:0070987">
    <property type="term" value="P:error-free translesion synthesis"/>
    <property type="evidence" value="ECO:0007669"/>
    <property type="project" value="UniProtKB-ARBA"/>
</dbReference>
<evidence type="ECO:0000256" key="3">
    <source>
        <dbReference type="ARBA" id="ARBA00022723"/>
    </source>
</evidence>
<evidence type="ECO:0000256" key="8">
    <source>
        <dbReference type="ARBA" id="ARBA00023242"/>
    </source>
</evidence>
<dbReference type="InterPro" id="IPR036775">
    <property type="entry name" value="DNA_pol_Y-fam_lit_finger_sf"/>
</dbReference>
<dbReference type="Pfam" id="PF21704">
    <property type="entry name" value="POLH-Rev1_HhH"/>
    <property type="match status" value="1"/>
</dbReference>
<evidence type="ECO:0000256" key="2">
    <source>
        <dbReference type="ARBA" id="ARBA00022679"/>
    </source>
</evidence>
<dbReference type="GO" id="GO:0005657">
    <property type="term" value="C:replication fork"/>
    <property type="evidence" value="ECO:0007669"/>
    <property type="project" value="UniProtKB-ARBA"/>
</dbReference>
<evidence type="ECO:0000256" key="6">
    <source>
        <dbReference type="ARBA" id="ARBA00022833"/>
    </source>
</evidence>
<dbReference type="GO" id="GO:0003684">
    <property type="term" value="F:damaged DNA binding"/>
    <property type="evidence" value="ECO:0007669"/>
    <property type="project" value="InterPro"/>
</dbReference>
<keyword evidence="6" id="KW-0862">Zinc</keyword>
<dbReference type="Gene3D" id="3.40.1170.60">
    <property type="match status" value="1"/>
</dbReference>
<name>A0A163IV29_ABSGL</name>
<dbReference type="PANTHER" id="PTHR45873">
    <property type="entry name" value="DNA POLYMERASE ETA"/>
    <property type="match status" value="1"/>
</dbReference>
<proteinExistence type="predicted"/>
<evidence type="ECO:0000256" key="5">
    <source>
        <dbReference type="ARBA" id="ARBA00022771"/>
    </source>
</evidence>
<evidence type="ECO:0000313" key="14">
    <source>
        <dbReference type="Proteomes" id="UP000078561"/>
    </source>
</evidence>
<dbReference type="InterPro" id="IPR043502">
    <property type="entry name" value="DNA/RNA_pol_sf"/>
</dbReference>
<dbReference type="InterPro" id="IPR017961">
    <property type="entry name" value="DNA_pol_Y-fam_little_finger"/>
</dbReference>
<dbReference type="PIRSF" id="PIRSF036603">
    <property type="entry name" value="DPol_eta"/>
    <property type="match status" value="1"/>
</dbReference>
<organism evidence="13">
    <name type="scientific">Absidia glauca</name>
    <name type="common">Pin mould</name>
    <dbReference type="NCBI Taxonomy" id="4829"/>
    <lineage>
        <taxon>Eukaryota</taxon>
        <taxon>Fungi</taxon>
        <taxon>Fungi incertae sedis</taxon>
        <taxon>Mucoromycota</taxon>
        <taxon>Mucoromycotina</taxon>
        <taxon>Mucoromycetes</taxon>
        <taxon>Mucorales</taxon>
        <taxon>Cunninghamellaceae</taxon>
        <taxon>Absidia</taxon>
    </lineage>
</organism>
<evidence type="ECO:0000256" key="10">
    <source>
        <dbReference type="SAM" id="MobiDB-lite"/>
    </source>
</evidence>
<keyword evidence="5" id="KW-0863">Zinc-finger</keyword>
<dbReference type="InterPro" id="IPR043128">
    <property type="entry name" value="Rev_trsase/Diguanyl_cyclase"/>
</dbReference>